<dbReference type="InterPro" id="IPR001611">
    <property type="entry name" value="Leu-rich_rpt"/>
</dbReference>
<dbReference type="InterPro" id="IPR032675">
    <property type="entry name" value="LRR_dom_sf"/>
</dbReference>
<evidence type="ECO:0000313" key="6">
    <source>
        <dbReference type="EMBL" id="KAI6652080.1"/>
    </source>
</evidence>
<dbReference type="Gene3D" id="3.80.10.10">
    <property type="entry name" value="Ribonuclease Inhibitor"/>
    <property type="match status" value="1"/>
</dbReference>
<keyword evidence="1" id="KW-0343">GTPase activation</keyword>
<evidence type="ECO:0000256" key="1">
    <source>
        <dbReference type="ARBA" id="ARBA00022468"/>
    </source>
</evidence>
<dbReference type="GO" id="GO:0006913">
    <property type="term" value="P:nucleocytoplasmic transport"/>
    <property type="evidence" value="ECO:0007669"/>
    <property type="project" value="TreeGrafter"/>
</dbReference>
<dbReference type="InterPro" id="IPR027038">
    <property type="entry name" value="RanGap"/>
</dbReference>
<feature type="compositionally biased region" description="Acidic residues" evidence="4">
    <location>
        <begin position="352"/>
        <end position="365"/>
    </location>
</feature>
<dbReference type="InterPro" id="IPR036720">
    <property type="entry name" value="RanGAP1_C_sf"/>
</dbReference>
<accession>A0AAV7JTT6</accession>
<evidence type="ECO:0000313" key="7">
    <source>
        <dbReference type="Proteomes" id="UP001165289"/>
    </source>
</evidence>
<dbReference type="SUPFAM" id="SSF69099">
    <property type="entry name" value="Ran-GTPase activating protein 1 (RanGAP1), C-terminal domain"/>
    <property type="match status" value="1"/>
</dbReference>
<dbReference type="SMART" id="SM00368">
    <property type="entry name" value="LRR_RI"/>
    <property type="match status" value="7"/>
</dbReference>
<dbReference type="GO" id="GO:0005634">
    <property type="term" value="C:nucleus"/>
    <property type="evidence" value="ECO:0007669"/>
    <property type="project" value="TreeGrafter"/>
</dbReference>
<dbReference type="GO" id="GO:0007165">
    <property type="term" value="P:signal transduction"/>
    <property type="evidence" value="ECO:0007669"/>
    <property type="project" value="InterPro"/>
</dbReference>
<dbReference type="SUPFAM" id="SSF52047">
    <property type="entry name" value="RNI-like"/>
    <property type="match status" value="1"/>
</dbReference>
<dbReference type="GO" id="GO:0031267">
    <property type="term" value="F:small GTPase binding"/>
    <property type="evidence" value="ECO:0007669"/>
    <property type="project" value="TreeGrafter"/>
</dbReference>
<dbReference type="Pfam" id="PF07834">
    <property type="entry name" value="RanGAP1_C"/>
    <property type="match status" value="1"/>
</dbReference>
<dbReference type="CDD" id="cd00116">
    <property type="entry name" value="LRR_RI"/>
    <property type="match status" value="1"/>
</dbReference>
<dbReference type="Proteomes" id="UP001165289">
    <property type="component" value="Unassembled WGS sequence"/>
</dbReference>
<dbReference type="PANTHER" id="PTHR24113">
    <property type="entry name" value="RAN GTPASE-ACTIVATING PROTEIN 1"/>
    <property type="match status" value="1"/>
</dbReference>
<evidence type="ECO:0000256" key="3">
    <source>
        <dbReference type="ARBA" id="ARBA00022737"/>
    </source>
</evidence>
<name>A0AAV7JTT6_9METZ</name>
<comment type="caution">
    <text evidence="6">The sequence shown here is derived from an EMBL/GenBank/DDBJ whole genome shotgun (WGS) entry which is preliminary data.</text>
</comment>
<dbReference type="GO" id="GO:0005829">
    <property type="term" value="C:cytosol"/>
    <property type="evidence" value="ECO:0007669"/>
    <property type="project" value="TreeGrafter"/>
</dbReference>
<keyword evidence="2" id="KW-0433">Leucine-rich repeat</keyword>
<protein>
    <submittedName>
        <fullName evidence="6">Ran GTPase-activating protein 1</fullName>
    </submittedName>
</protein>
<dbReference type="GO" id="GO:0048471">
    <property type="term" value="C:perinuclear region of cytoplasm"/>
    <property type="evidence" value="ECO:0007669"/>
    <property type="project" value="TreeGrafter"/>
</dbReference>
<evidence type="ECO:0000256" key="4">
    <source>
        <dbReference type="SAM" id="MobiDB-lite"/>
    </source>
</evidence>
<gene>
    <name evidence="6" type="ORF">LOD99_4625</name>
</gene>
<dbReference type="PANTHER" id="PTHR24113:SF12">
    <property type="entry name" value="RAN GTPASE-ACTIVATING PROTEIN 1"/>
    <property type="match status" value="1"/>
</dbReference>
<keyword evidence="3" id="KW-0677">Repeat</keyword>
<dbReference type="InterPro" id="IPR009109">
    <property type="entry name" value="Ran_GTPase_activating_1_C"/>
</dbReference>
<dbReference type="AlphaFoldDB" id="A0AAV7JTT6"/>
<evidence type="ECO:0000256" key="2">
    <source>
        <dbReference type="ARBA" id="ARBA00022614"/>
    </source>
</evidence>
<keyword evidence="7" id="KW-1185">Reference proteome</keyword>
<sequence length="563" mass="62153">MASKIGGVEMGEDDPHKVSFRGQALKVDTVEDAQSIIDQIEKCDELLTLELSGNTFGVEAAEAIAHVLEEKKYLKNCLWSDMFTGRLRSEIPSILSSLCNAVIKANTHLVVLDLSDNAFGPDGIKAVEQLLTSPACYSLEELYFNNNGLGSGGEILAKALTECHKNASEAGAKFALKTFACGRNRIESDKVKPLAEAFKLLQTLEVIRMPQNGINHVGIAALAKSFESNPNLTEIDLHDNTFAPKGSKAISEVLPKLLKLRVVNFDDCLLRDEGAQILSHGFTKEHTHLEIVKLEANEIKTDGAIALTDIISTLPAIVNFNLNTNELGKDTIKDIRTKMKSAGKEKVLDTFSGDELDDGNSDYDPENVNNSQDGEDSNKDKLDHSLENATAKNLENNLNDPPTNEQVNSFLTEPSFEKFTILGNNCLPVILVHISRDKDAEIITDMIVRLSAIWYECEAQQLITFLVEILDAILAESTKNNSYFSSQFINYILVHMGMIKSEDKKFKPLDKLGPILSILSEIINTGHFSKTDKDTLLIFLQKPFPKLLESPTELSILIGRIFS</sequence>
<evidence type="ECO:0000259" key="5">
    <source>
        <dbReference type="Pfam" id="PF07834"/>
    </source>
</evidence>
<proteinExistence type="predicted"/>
<dbReference type="GO" id="GO:0005096">
    <property type="term" value="F:GTPase activator activity"/>
    <property type="evidence" value="ECO:0007669"/>
    <property type="project" value="UniProtKB-KW"/>
</dbReference>
<dbReference type="Pfam" id="PF13516">
    <property type="entry name" value="LRR_6"/>
    <property type="match status" value="3"/>
</dbReference>
<feature type="domain" description="Ran-GTPase activating protein 1 C-terminal" evidence="5">
    <location>
        <begin position="392"/>
        <end position="544"/>
    </location>
</feature>
<reference evidence="6 7" key="1">
    <citation type="journal article" date="2023" name="BMC Biol.">
        <title>The compact genome of the sponge Oopsacas minuta (Hexactinellida) is lacking key metazoan core genes.</title>
        <authorList>
            <person name="Santini S."/>
            <person name="Schenkelaars Q."/>
            <person name="Jourda C."/>
            <person name="Duchesne M."/>
            <person name="Belahbib H."/>
            <person name="Rocher C."/>
            <person name="Selva M."/>
            <person name="Riesgo A."/>
            <person name="Vervoort M."/>
            <person name="Leys S.P."/>
            <person name="Kodjabachian L."/>
            <person name="Le Bivic A."/>
            <person name="Borchiellini C."/>
            <person name="Claverie J.M."/>
            <person name="Renard E."/>
        </authorList>
    </citation>
    <scope>NUCLEOTIDE SEQUENCE [LARGE SCALE GENOMIC DNA]</scope>
    <source>
        <strain evidence="6">SPO-2</strain>
    </source>
</reference>
<organism evidence="6 7">
    <name type="scientific">Oopsacas minuta</name>
    <dbReference type="NCBI Taxonomy" id="111878"/>
    <lineage>
        <taxon>Eukaryota</taxon>
        <taxon>Metazoa</taxon>
        <taxon>Porifera</taxon>
        <taxon>Hexactinellida</taxon>
        <taxon>Hexasterophora</taxon>
        <taxon>Lyssacinosida</taxon>
        <taxon>Leucopsacidae</taxon>
        <taxon>Oopsacas</taxon>
    </lineage>
</organism>
<feature type="region of interest" description="Disordered" evidence="4">
    <location>
        <begin position="350"/>
        <end position="382"/>
    </location>
</feature>
<dbReference type="Gene3D" id="1.25.40.200">
    <property type="entry name" value="Ran-GTPase activating protein 1, C-terminal domain"/>
    <property type="match status" value="1"/>
</dbReference>
<dbReference type="EMBL" id="JAKMXF010000300">
    <property type="protein sequence ID" value="KAI6652080.1"/>
    <property type="molecule type" value="Genomic_DNA"/>
</dbReference>